<evidence type="ECO:0000256" key="1">
    <source>
        <dbReference type="SAM" id="MobiDB-lite"/>
    </source>
</evidence>
<reference evidence="2" key="1">
    <citation type="submission" date="2019-08" db="EMBL/GenBank/DDBJ databases">
        <authorList>
            <person name="Kucharzyk K."/>
            <person name="Murdoch R.W."/>
            <person name="Higgins S."/>
            <person name="Loffler F."/>
        </authorList>
    </citation>
    <scope>NUCLEOTIDE SEQUENCE</scope>
</reference>
<feature type="compositionally biased region" description="Pro residues" evidence="1">
    <location>
        <begin position="102"/>
        <end position="111"/>
    </location>
</feature>
<feature type="compositionally biased region" description="Basic and acidic residues" evidence="1">
    <location>
        <begin position="12"/>
        <end position="24"/>
    </location>
</feature>
<organism evidence="2">
    <name type="scientific">bioreactor metagenome</name>
    <dbReference type="NCBI Taxonomy" id="1076179"/>
    <lineage>
        <taxon>unclassified sequences</taxon>
        <taxon>metagenomes</taxon>
        <taxon>ecological metagenomes</taxon>
    </lineage>
</organism>
<evidence type="ECO:0000313" key="2">
    <source>
        <dbReference type="EMBL" id="MPN17815.1"/>
    </source>
</evidence>
<proteinExistence type="predicted"/>
<protein>
    <submittedName>
        <fullName evidence="2">Uncharacterized protein</fullName>
    </submittedName>
</protein>
<sequence length="111" mass="11738">MDVMPGRTQHMGPDDHPGVDRRPDPCIVQPGAHADRPASSARILGLHGQGLAHVARNGAGRSRQMLGGQPLLEHSPDIHPRCAAGRPGISRACRESVRGHAPHPPGPSWPS</sequence>
<gene>
    <name evidence="2" type="ORF">SDC9_165170</name>
</gene>
<comment type="caution">
    <text evidence="2">The sequence shown here is derived from an EMBL/GenBank/DDBJ whole genome shotgun (WGS) entry which is preliminary data.</text>
</comment>
<feature type="region of interest" description="Disordered" evidence="1">
    <location>
        <begin position="1"/>
        <end position="38"/>
    </location>
</feature>
<feature type="region of interest" description="Disordered" evidence="1">
    <location>
        <begin position="85"/>
        <end position="111"/>
    </location>
</feature>
<dbReference type="EMBL" id="VSSQ01065016">
    <property type="protein sequence ID" value="MPN17815.1"/>
    <property type="molecule type" value="Genomic_DNA"/>
</dbReference>
<dbReference type="AlphaFoldDB" id="A0A645FTM4"/>
<accession>A0A645FTM4</accession>
<name>A0A645FTM4_9ZZZZ</name>